<proteinExistence type="inferred from homology"/>
<dbReference type="GO" id="GO:0003714">
    <property type="term" value="F:transcription corepressor activity"/>
    <property type="evidence" value="ECO:0007669"/>
    <property type="project" value="InterPro"/>
</dbReference>
<dbReference type="InterPro" id="IPR006140">
    <property type="entry name" value="D-isomer_DH_NAD-bd"/>
</dbReference>
<evidence type="ECO:0000313" key="7">
    <source>
        <dbReference type="EMBL" id="XBO70585.1"/>
    </source>
</evidence>
<dbReference type="RefSeq" id="WP_348827159.1">
    <property type="nucleotide sequence ID" value="NZ_CP098827.1"/>
</dbReference>
<name>A0AAU7KGS9_9GAMM</name>
<evidence type="ECO:0000256" key="3">
    <source>
        <dbReference type="ARBA" id="ARBA00023027"/>
    </source>
</evidence>
<dbReference type="InterPro" id="IPR006139">
    <property type="entry name" value="D-isomer_2_OHA_DH_cat_dom"/>
</dbReference>
<evidence type="ECO:0000256" key="1">
    <source>
        <dbReference type="ARBA" id="ARBA00005854"/>
    </source>
</evidence>
<accession>A0AAU7KGS9</accession>
<dbReference type="SUPFAM" id="SSF51735">
    <property type="entry name" value="NAD(P)-binding Rossmann-fold domains"/>
    <property type="match status" value="1"/>
</dbReference>
<dbReference type="GO" id="GO:0016616">
    <property type="term" value="F:oxidoreductase activity, acting on the CH-OH group of donors, NAD or NADP as acceptor"/>
    <property type="evidence" value="ECO:0007669"/>
    <property type="project" value="InterPro"/>
</dbReference>
<dbReference type="GO" id="GO:0051287">
    <property type="term" value="F:NAD binding"/>
    <property type="evidence" value="ECO:0007669"/>
    <property type="project" value="InterPro"/>
</dbReference>
<sequence>MNIVFSDLDHADHDVEQDILASAGFDAPMLACRSEQDLVDQLTDVDIALNQYAPFTRRVLEALPRLKLIVRYGVGVNNVDLEAATAAGVQVCNVPDYGMNEVSDHALALTLALTRKLVPMNLACHQGRWDYVEAIPLRRQSTQTVGLIGLGRIGRLYARKVDALGFRVIGYDAFYRPSAEDGTDYIEAVELDSLYGRADVVAVFCPLTEDTRHLIDAGALAAMKPGVFLVNTSRGGIIDEVALAEALASGHVAGAGLDTTEREPLEPESPLWAQPSCLITPHMAWYSEDAAAELKRKVAEEAVRFARGEAVYWAVNRLA</sequence>
<evidence type="ECO:0000256" key="2">
    <source>
        <dbReference type="ARBA" id="ARBA00023002"/>
    </source>
</evidence>
<evidence type="ECO:0000259" key="6">
    <source>
        <dbReference type="Pfam" id="PF02826"/>
    </source>
</evidence>
<protein>
    <submittedName>
        <fullName evidence="7">C-terminal binding protein</fullName>
    </submittedName>
</protein>
<dbReference type="Gene3D" id="3.40.50.720">
    <property type="entry name" value="NAD(P)-binding Rossmann-like Domain"/>
    <property type="match status" value="2"/>
</dbReference>
<dbReference type="PANTHER" id="PTHR43761:SF1">
    <property type="entry name" value="D-ISOMER SPECIFIC 2-HYDROXYACID DEHYDROGENASE CATALYTIC DOMAIN-CONTAINING PROTEIN-RELATED"/>
    <property type="match status" value="1"/>
</dbReference>
<feature type="domain" description="D-isomer specific 2-hydroxyacid dehydrogenase catalytic" evidence="5">
    <location>
        <begin position="13"/>
        <end position="316"/>
    </location>
</feature>
<dbReference type="AlphaFoldDB" id="A0AAU7KGS9"/>
<organism evidence="7">
    <name type="scientific">Halomonas sp. RT37</name>
    <dbReference type="NCBI Taxonomy" id="2950872"/>
    <lineage>
        <taxon>Bacteria</taxon>
        <taxon>Pseudomonadati</taxon>
        <taxon>Pseudomonadota</taxon>
        <taxon>Gammaproteobacteria</taxon>
        <taxon>Oceanospirillales</taxon>
        <taxon>Halomonadaceae</taxon>
        <taxon>Halomonas</taxon>
    </lineage>
</organism>
<dbReference type="PROSITE" id="PS00671">
    <property type="entry name" value="D_2_HYDROXYACID_DH_3"/>
    <property type="match status" value="1"/>
</dbReference>
<dbReference type="InterPro" id="IPR043322">
    <property type="entry name" value="CtBP"/>
</dbReference>
<dbReference type="InterPro" id="IPR050418">
    <property type="entry name" value="D-iso_2-hydroxyacid_DH_PdxB"/>
</dbReference>
<dbReference type="EMBL" id="CP098827">
    <property type="protein sequence ID" value="XBO70585.1"/>
    <property type="molecule type" value="Genomic_DNA"/>
</dbReference>
<comment type="similarity">
    <text evidence="1 4">Belongs to the D-isomer specific 2-hydroxyacid dehydrogenase family.</text>
</comment>
<keyword evidence="2 4" id="KW-0560">Oxidoreductase</keyword>
<dbReference type="SUPFAM" id="SSF52283">
    <property type="entry name" value="Formate/glycerate dehydrogenase catalytic domain-like"/>
    <property type="match status" value="1"/>
</dbReference>
<dbReference type="Pfam" id="PF00389">
    <property type="entry name" value="2-Hacid_dh"/>
    <property type="match status" value="1"/>
</dbReference>
<evidence type="ECO:0000259" key="5">
    <source>
        <dbReference type="Pfam" id="PF00389"/>
    </source>
</evidence>
<dbReference type="InterPro" id="IPR029753">
    <property type="entry name" value="D-isomer_DH_CS"/>
</dbReference>
<evidence type="ECO:0000256" key="4">
    <source>
        <dbReference type="RuleBase" id="RU003719"/>
    </source>
</evidence>
<dbReference type="CDD" id="cd05299">
    <property type="entry name" value="CtBP_dh"/>
    <property type="match status" value="1"/>
</dbReference>
<dbReference type="PANTHER" id="PTHR43761">
    <property type="entry name" value="D-ISOMER SPECIFIC 2-HYDROXYACID DEHYDROGENASE FAMILY PROTEIN (AFU_ORTHOLOGUE AFUA_1G13630)"/>
    <property type="match status" value="1"/>
</dbReference>
<dbReference type="InterPro" id="IPR036291">
    <property type="entry name" value="NAD(P)-bd_dom_sf"/>
</dbReference>
<keyword evidence="3" id="KW-0520">NAD</keyword>
<feature type="domain" description="D-isomer specific 2-hydroxyacid dehydrogenase NAD-binding" evidence="6">
    <location>
        <begin position="107"/>
        <end position="284"/>
    </location>
</feature>
<reference evidence="7" key="1">
    <citation type="submission" date="2022-06" db="EMBL/GenBank/DDBJ databases">
        <title>A novel DMS-producing enzyme.</title>
        <authorList>
            <person name="Zhang Y."/>
        </authorList>
    </citation>
    <scope>NUCLEOTIDE SEQUENCE</scope>
    <source>
        <strain evidence="7">RT37</strain>
    </source>
</reference>
<gene>
    <name evidence="7" type="ORF">NFG58_18565</name>
</gene>
<dbReference type="Pfam" id="PF02826">
    <property type="entry name" value="2-Hacid_dh_C"/>
    <property type="match status" value="1"/>
</dbReference>